<dbReference type="InterPro" id="IPR004158">
    <property type="entry name" value="DUF247_pln"/>
</dbReference>
<feature type="transmembrane region" description="Helical" evidence="2">
    <location>
        <begin position="401"/>
        <end position="422"/>
    </location>
</feature>
<accession>A0AA41VSG9</accession>
<name>A0AA41VSG9_PAPNU</name>
<keyword evidence="4" id="KW-1185">Reference proteome</keyword>
<evidence type="ECO:0000313" key="4">
    <source>
        <dbReference type="Proteomes" id="UP001177140"/>
    </source>
</evidence>
<dbReference type="Proteomes" id="UP001177140">
    <property type="component" value="Unassembled WGS sequence"/>
</dbReference>
<evidence type="ECO:0000256" key="2">
    <source>
        <dbReference type="SAM" id="Phobius"/>
    </source>
</evidence>
<gene>
    <name evidence="3" type="ORF">MKW94_006367</name>
</gene>
<feature type="compositionally biased region" description="Basic and acidic residues" evidence="1">
    <location>
        <begin position="30"/>
        <end position="39"/>
    </location>
</feature>
<keyword evidence="2" id="KW-0472">Membrane</keyword>
<proteinExistence type="predicted"/>
<keyword evidence="2" id="KW-1133">Transmembrane helix</keyword>
<reference evidence="3" key="1">
    <citation type="submission" date="2022-03" db="EMBL/GenBank/DDBJ databases">
        <title>A functionally conserved STORR gene fusion in Papaver species that diverged 16.8 million years ago.</title>
        <authorList>
            <person name="Catania T."/>
        </authorList>
    </citation>
    <scope>NUCLEOTIDE SEQUENCE</scope>
    <source>
        <strain evidence="3">S-191538</strain>
    </source>
</reference>
<dbReference type="AlphaFoldDB" id="A0AA41VSG9"/>
<organism evidence="3 4">
    <name type="scientific">Papaver nudicaule</name>
    <name type="common">Iceland poppy</name>
    <dbReference type="NCBI Taxonomy" id="74823"/>
    <lineage>
        <taxon>Eukaryota</taxon>
        <taxon>Viridiplantae</taxon>
        <taxon>Streptophyta</taxon>
        <taxon>Embryophyta</taxon>
        <taxon>Tracheophyta</taxon>
        <taxon>Spermatophyta</taxon>
        <taxon>Magnoliopsida</taxon>
        <taxon>Ranunculales</taxon>
        <taxon>Papaveraceae</taxon>
        <taxon>Papaveroideae</taxon>
        <taxon>Papaver</taxon>
    </lineage>
</organism>
<feature type="region of interest" description="Disordered" evidence="1">
    <location>
        <begin position="1"/>
        <end position="42"/>
    </location>
</feature>
<sequence length="434" mass="48695">MKGESSNQGNGNGKGKGKAPLNDEELGDMSSERKNRQEPTQKISLVPAHVKTKNIDAYLPKLVSIGPYHHGEPQLQSMEIHKRRAQDKLVNASKLTINDYKAQMMEVVKTLRESYADLDDVKWSDDKFIGLMILDGCFLIEFFSNRLGFYENYQANDPIFSERGYGTVKQDLLMVENQLPYLAVQKLLEISGKNPNVISNWIRPGVEELGFHMLETYMGGLLKLGVESTQFRAPGLCASELYLYNVKFKRGKNYTDINFNSENGNLTLPILIIDEHTISTYLNMNALALTQASSTAKTFAIYARLLGTLVESTKDIILLQSHGIIVDELGDQEGAVKVIRDIAGGTFSSDVATDGKGTSYNSLQEKLDKFCKKKETRCYKTVWLWLEDLVKTTFKNPWTTISFLAAIVLLALTATQTHYAILSYKKEEQPGTTK</sequence>
<dbReference type="PANTHER" id="PTHR31170:SF18">
    <property type="entry name" value="(WILD MALAYSIAN BANANA) HYPOTHETICAL PROTEIN"/>
    <property type="match status" value="1"/>
</dbReference>
<dbReference type="PANTHER" id="PTHR31170">
    <property type="entry name" value="BNAC04G53230D PROTEIN"/>
    <property type="match status" value="1"/>
</dbReference>
<evidence type="ECO:0000313" key="3">
    <source>
        <dbReference type="EMBL" id="MCL7046670.1"/>
    </source>
</evidence>
<comment type="caution">
    <text evidence="3">The sequence shown here is derived from an EMBL/GenBank/DDBJ whole genome shotgun (WGS) entry which is preliminary data.</text>
</comment>
<keyword evidence="2" id="KW-0812">Transmembrane</keyword>
<dbReference type="Pfam" id="PF03140">
    <property type="entry name" value="DUF247"/>
    <property type="match status" value="2"/>
</dbReference>
<protein>
    <submittedName>
        <fullName evidence="3">Uncharacterized protein</fullName>
    </submittedName>
</protein>
<dbReference type="EMBL" id="JAJJMA010284503">
    <property type="protein sequence ID" value="MCL7046670.1"/>
    <property type="molecule type" value="Genomic_DNA"/>
</dbReference>
<evidence type="ECO:0000256" key="1">
    <source>
        <dbReference type="SAM" id="MobiDB-lite"/>
    </source>
</evidence>